<feature type="domain" description="WRKY" evidence="6">
    <location>
        <begin position="143"/>
        <end position="200"/>
    </location>
</feature>
<reference evidence="7" key="1">
    <citation type="journal article" date="2020" name="Acta Pharm. Sin. B (APSB)">
        <title>IiWRKY34 positively regulates yield, lignan biosynthesis and stress tolerance in Isatis indigotica.</title>
        <authorList>
            <person name="Xiao Y."/>
            <person name="Feng J."/>
            <person name="Li Q."/>
            <person name="Zhou Y."/>
            <person name="Bu Q."/>
            <person name="Zhou J."/>
            <person name="Tan H."/>
            <person name="Yang Y."/>
            <person name="Zhang L."/>
            <person name="Chen W."/>
        </authorList>
    </citation>
    <scope>NUCLEOTIDE SEQUENCE</scope>
</reference>
<evidence type="ECO:0000259" key="6">
    <source>
        <dbReference type="PROSITE" id="PS50811"/>
    </source>
</evidence>
<dbReference type="SMART" id="SM00774">
    <property type="entry name" value="WRKY"/>
    <property type="match status" value="1"/>
</dbReference>
<protein>
    <submittedName>
        <fullName evidence="7">WRKY58 transcription factor</fullName>
    </submittedName>
</protein>
<dbReference type="PANTHER" id="PTHR32096:SF146">
    <property type="entry name" value="WRKY TRANSCRIPTION FACTOR 19-RELATED"/>
    <property type="match status" value="1"/>
</dbReference>
<evidence type="ECO:0000256" key="3">
    <source>
        <dbReference type="ARBA" id="ARBA00023125"/>
    </source>
</evidence>
<dbReference type="InterPro" id="IPR003657">
    <property type="entry name" value="WRKY_dom"/>
</dbReference>
<evidence type="ECO:0000256" key="5">
    <source>
        <dbReference type="ARBA" id="ARBA00023242"/>
    </source>
</evidence>
<dbReference type="PROSITE" id="PS50811">
    <property type="entry name" value="WRKY"/>
    <property type="match status" value="1"/>
</dbReference>
<sequence>MEEILSMIFNGINLVKELEFSLSPQESPESLSSSLGSISTLFGDANERLKILLARRNAWVPNQPKPKPVPVSGLDQMMMQSEPDLMQDYRVRQGEMQTGKSMDSGASCAFLTPRPRRRKKDGDEETVLVAAAARMGNMDTPPDDNYAWRKYGQKEILGSRFPRAYYRCTHQKLYKCPAKKQVQRLDEDPYTFRVTYRSSHTCHFFTTSPISSPAATATTVNVHYGPAVVNMAEAMLGNMESVVPFSEPYFNYGSIVPGDAGDGETWK</sequence>
<dbReference type="InterPro" id="IPR036576">
    <property type="entry name" value="WRKY_dom_sf"/>
</dbReference>
<dbReference type="PANTHER" id="PTHR32096">
    <property type="entry name" value="WRKY TRANSCRIPTION FACTOR 30-RELATED-RELATED"/>
    <property type="match status" value="1"/>
</dbReference>
<evidence type="ECO:0000256" key="1">
    <source>
        <dbReference type="ARBA" id="ARBA00004123"/>
    </source>
</evidence>
<dbReference type="Pfam" id="PF03106">
    <property type="entry name" value="WRKY"/>
    <property type="match status" value="1"/>
</dbReference>
<dbReference type="EMBL" id="MN480644">
    <property type="protein sequence ID" value="QIN97395.1"/>
    <property type="molecule type" value="mRNA"/>
</dbReference>
<dbReference type="GO" id="GO:0000976">
    <property type="term" value="F:transcription cis-regulatory region binding"/>
    <property type="evidence" value="ECO:0007669"/>
    <property type="project" value="TreeGrafter"/>
</dbReference>
<dbReference type="Gene3D" id="2.20.25.80">
    <property type="entry name" value="WRKY domain"/>
    <property type="match status" value="1"/>
</dbReference>
<evidence type="ECO:0000313" key="7">
    <source>
        <dbReference type="EMBL" id="QIN97395.1"/>
    </source>
</evidence>
<evidence type="ECO:0000256" key="2">
    <source>
        <dbReference type="ARBA" id="ARBA00023015"/>
    </source>
</evidence>
<accession>A0A6G8R7L4</accession>
<dbReference type="SUPFAM" id="SSF118290">
    <property type="entry name" value="WRKY DNA-binding domain"/>
    <property type="match status" value="1"/>
</dbReference>
<keyword evidence="2" id="KW-0805">Transcription regulation</keyword>
<proteinExistence type="evidence at transcript level"/>
<dbReference type="InterPro" id="IPR044810">
    <property type="entry name" value="WRKY_plant"/>
</dbReference>
<dbReference type="GO" id="GO:0003700">
    <property type="term" value="F:DNA-binding transcription factor activity"/>
    <property type="evidence" value="ECO:0007669"/>
    <property type="project" value="InterPro"/>
</dbReference>
<keyword evidence="4" id="KW-0804">Transcription</keyword>
<evidence type="ECO:0000256" key="4">
    <source>
        <dbReference type="ARBA" id="ARBA00023163"/>
    </source>
</evidence>
<keyword evidence="5" id="KW-0539">Nucleus</keyword>
<comment type="subcellular location">
    <subcellularLocation>
        <location evidence="1">Nucleus</location>
    </subcellularLocation>
</comment>
<dbReference type="GO" id="GO:0005634">
    <property type="term" value="C:nucleus"/>
    <property type="evidence" value="ECO:0007669"/>
    <property type="project" value="UniProtKB-SubCell"/>
</dbReference>
<keyword evidence="3" id="KW-0238">DNA-binding</keyword>
<dbReference type="AlphaFoldDB" id="A0A6G8R7L4"/>
<name>A0A6G8R7L4_ISATI</name>
<organism evidence="7">
    <name type="scientific">Isatis tinctoria</name>
    <name type="common">Dyer's woad</name>
    <name type="synonym">Isatis indigotica</name>
    <dbReference type="NCBI Taxonomy" id="161756"/>
    <lineage>
        <taxon>Eukaryota</taxon>
        <taxon>Viridiplantae</taxon>
        <taxon>Streptophyta</taxon>
        <taxon>Embryophyta</taxon>
        <taxon>Tracheophyta</taxon>
        <taxon>Spermatophyta</taxon>
        <taxon>Magnoliopsida</taxon>
        <taxon>eudicotyledons</taxon>
        <taxon>Gunneridae</taxon>
        <taxon>Pentapetalae</taxon>
        <taxon>rosids</taxon>
        <taxon>malvids</taxon>
        <taxon>Brassicales</taxon>
        <taxon>Brassicaceae</taxon>
        <taxon>Isatideae</taxon>
        <taxon>Isatis</taxon>
    </lineage>
</organism>